<organism evidence="3 4">
    <name type="scientific">Phreatobacter oligotrophus</name>
    <dbReference type="NCBI Taxonomy" id="1122261"/>
    <lineage>
        <taxon>Bacteria</taxon>
        <taxon>Pseudomonadati</taxon>
        <taxon>Pseudomonadota</taxon>
        <taxon>Alphaproteobacteria</taxon>
        <taxon>Hyphomicrobiales</taxon>
        <taxon>Phreatobacteraceae</taxon>
        <taxon>Phreatobacter</taxon>
    </lineage>
</organism>
<reference evidence="3 4" key="1">
    <citation type="submission" date="2018-04" db="EMBL/GenBank/DDBJ databases">
        <title>Genomic Encyclopedia of Archaeal and Bacterial Type Strains, Phase II (KMG-II): from individual species to whole genera.</title>
        <authorList>
            <person name="Goeker M."/>
        </authorList>
    </citation>
    <scope>NUCLEOTIDE SEQUENCE [LARGE SCALE GENOMIC DNA]</scope>
    <source>
        <strain evidence="3 4">DSM 25521</strain>
    </source>
</reference>
<dbReference type="SUPFAM" id="SSF82649">
    <property type="entry name" value="SufE/NifU"/>
    <property type="match status" value="1"/>
</dbReference>
<accession>A0A2T4ZFJ6</accession>
<dbReference type="AlphaFoldDB" id="A0A2T4ZFJ6"/>
<gene>
    <name evidence="3" type="ORF">C8P69_10274</name>
</gene>
<dbReference type="PANTHER" id="PTHR43597:SF5">
    <property type="entry name" value="SUFE-LIKE PROTEIN 2, CHLOROPLASTIC"/>
    <property type="match status" value="1"/>
</dbReference>
<comment type="caution">
    <text evidence="3">The sequence shown here is derived from an EMBL/GenBank/DDBJ whole genome shotgun (WGS) entry which is preliminary data.</text>
</comment>
<evidence type="ECO:0000313" key="4">
    <source>
        <dbReference type="Proteomes" id="UP000241808"/>
    </source>
</evidence>
<dbReference type="PANTHER" id="PTHR43597">
    <property type="entry name" value="SULFUR ACCEPTOR PROTEIN CSDE"/>
    <property type="match status" value="1"/>
</dbReference>
<evidence type="ECO:0000259" key="2">
    <source>
        <dbReference type="Pfam" id="PF02657"/>
    </source>
</evidence>
<evidence type="ECO:0000256" key="1">
    <source>
        <dbReference type="ARBA" id="ARBA00010282"/>
    </source>
</evidence>
<evidence type="ECO:0000313" key="3">
    <source>
        <dbReference type="EMBL" id="PTM60692.1"/>
    </source>
</evidence>
<dbReference type="Proteomes" id="UP000241808">
    <property type="component" value="Unassembled WGS sequence"/>
</dbReference>
<comment type="similarity">
    <text evidence="1">Belongs to the SufE family.</text>
</comment>
<dbReference type="Pfam" id="PF02657">
    <property type="entry name" value="SufE"/>
    <property type="match status" value="1"/>
</dbReference>
<sequence>MPPMSQTALPSIDEIKDAFALIDDWEERYRYLIEIGKALPGLPEAQRTEDNRVKGCASNVWVVTHVDRPGPDAVITFEGESDAHIVKGLVALTLAYYSGRPAREVATDDAFGLFRSFGLEQHLTPQRSNGVRSMIDRIRRDAAAATAS</sequence>
<dbReference type="EMBL" id="PZZL01000002">
    <property type="protein sequence ID" value="PTM60692.1"/>
    <property type="molecule type" value="Genomic_DNA"/>
</dbReference>
<name>A0A2T4ZFJ6_9HYPH</name>
<dbReference type="Gene3D" id="3.90.1010.10">
    <property type="match status" value="1"/>
</dbReference>
<dbReference type="InterPro" id="IPR003808">
    <property type="entry name" value="Fe-S_metab-assoc_dom"/>
</dbReference>
<protein>
    <submittedName>
        <fullName evidence="3">Cysteine desulfuration protein SufE</fullName>
    </submittedName>
</protein>
<proteinExistence type="inferred from homology"/>
<keyword evidence="4" id="KW-1185">Reference proteome</keyword>
<feature type="domain" description="Fe-S metabolism associated" evidence="2">
    <location>
        <begin position="17"/>
        <end position="140"/>
    </location>
</feature>